<reference evidence="4" key="2">
    <citation type="submission" date="2018-03" db="EMBL/GenBank/DDBJ databases">
        <title>The Triticum urartu genome reveals the dynamic nature of wheat genome evolution.</title>
        <authorList>
            <person name="Ling H."/>
            <person name="Ma B."/>
            <person name="Shi X."/>
            <person name="Liu H."/>
            <person name="Dong L."/>
            <person name="Sun H."/>
            <person name="Cao Y."/>
            <person name="Gao Q."/>
            <person name="Zheng S."/>
            <person name="Li Y."/>
            <person name="Yu Y."/>
            <person name="Du H."/>
            <person name="Qi M."/>
            <person name="Li Y."/>
            <person name="Yu H."/>
            <person name="Cui Y."/>
            <person name="Wang N."/>
            <person name="Chen C."/>
            <person name="Wu H."/>
            <person name="Zhao Y."/>
            <person name="Zhang J."/>
            <person name="Li Y."/>
            <person name="Zhou W."/>
            <person name="Zhang B."/>
            <person name="Hu W."/>
            <person name="Eijk M."/>
            <person name="Tang J."/>
            <person name="Witsenboer H."/>
            <person name="Zhao S."/>
            <person name="Li Z."/>
            <person name="Zhang A."/>
            <person name="Wang D."/>
            <person name="Liang C."/>
        </authorList>
    </citation>
    <scope>NUCLEOTIDE SEQUENCE [LARGE SCALE GENOMIC DNA]</scope>
    <source>
        <strain evidence="4">cv. G1812</strain>
    </source>
</reference>
<dbReference type="InterPro" id="IPR018289">
    <property type="entry name" value="MULE_transposase_dom"/>
</dbReference>
<keyword evidence="2" id="KW-1133">Transmembrane helix</keyword>
<reference evidence="5" key="1">
    <citation type="journal article" date="2013" name="Nature">
        <title>Draft genome of the wheat A-genome progenitor Triticum urartu.</title>
        <authorList>
            <person name="Ling H.Q."/>
            <person name="Zhao S."/>
            <person name="Liu D."/>
            <person name="Wang J."/>
            <person name="Sun H."/>
            <person name="Zhang C."/>
            <person name="Fan H."/>
            <person name="Li D."/>
            <person name="Dong L."/>
            <person name="Tao Y."/>
            <person name="Gao C."/>
            <person name="Wu H."/>
            <person name="Li Y."/>
            <person name="Cui Y."/>
            <person name="Guo X."/>
            <person name="Zheng S."/>
            <person name="Wang B."/>
            <person name="Yu K."/>
            <person name="Liang Q."/>
            <person name="Yang W."/>
            <person name="Lou X."/>
            <person name="Chen J."/>
            <person name="Feng M."/>
            <person name="Jian J."/>
            <person name="Zhang X."/>
            <person name="Luo G."/>
            <person name="Jiang Y."/>
            <person name="Liu J."/>
            <person name="Wang Z."/>
            <person name="Sha Y."/>
            <person name="Zhang B."/>
            <person name="Wu H."/>
            <person name="Tang D."/>
            <person name="Shen Q."/>
            <person name="Xue P."/>
            <person name="Zou S."/>
            <person name="Wang X."/>
            <person name="Liu X."/>
            <person name="Wang F."/>
            <person name="Yang Y."/>
            <person name="An X."/>
            <person name="Dong Z."/>
            <person name="Zhang K."/>
            <person name="Zhang X."/>
            <person name="Luo M.C."/>
            <person name="Dvorak J."/>
            <person name="Tong Y."/>
            <person name="Wang J."/>
            <person name="Yang H."/>
            <person name="Li Z."/>
            <person name="Wang D."/>
            <person name="Zhang A."/>
            <person name="Wang J."/>
        </authorList>
    </citation>
    <scope>NUCLEOTIDE SEQUENCE</scope>
    <source>
        <strain evidence="5">cv. G1812</strain>
    </source>
</reference>
<keyword evidence="1" id="KW-0479">Metal-binding</keyword>
<comment type="function">
    <text evidence="1">Putative transcription activator involved in regulating light control of development.</text>
</comment>
<dbReference type="EnsemblPlants" id="TuG1812G0200000951.01.T05">
    <property type="protein sequence ID" value="TuG1812G0200000951.01.T05"/>
    <property type="gene ID" value="TuG1812G0200000951.01"/>
</dbReference>
<dbReference type="GO" id="GO:0008270">
    <property type="term" value="F:zinc ion binding"/>
    <property type="evidence" value="ECO:0007669"/>
    <property type="project" value="UniProtKB-UniRule"/>
</dbReference>
<comment type="similarity">
    <text evidence="1">Belongs to the FHY3/FAR1 family.</text>
</comment>
<keyword evidence="1" id="KW-0539">Nucleus</keyword>
<keyword evidence="2" id="KW-0472">Membrane</keyword>
<dbReference type="Proteomes" id="UP000015106">
    <property type="component" value="Chromosome 2"/>
</dbReference>
<keyword evidence="2" id="KW-0812">Transmembrane</keyword>
<name>A0A8R7TD21_TRIUA</name>
<comment type="subcellular location">
    <subcellularLocation>
        <location evidence="1">Nucleus</location>
    </subcellularLocation>
</comment>
<dbReference type="InterPro" id="IPR031052">
    <property type="entry name" value="FHY3/FAR1"/>
</dbReference>
<keyword evidence="1" id="KW-0862">Zinc</keyword>
<keyword evidence="1" id="KW-0863">Zinc-finger</keyword>
<dbReference type="GO" id="GO:0006355">
    <property type="term" value="P:regulation of DNA-templated transcription"/>
    <property type="evidence" value="ECO:0007669"/>
    <property type="project" value="UniProtKB-UniRule"/>
</dbReference>
<dbReference type="PANTHER" id="PTHR31669">
    <property type="entry name" value="PROTEIN FAR1-RELATED SEQUENCE 10-RELATED"/>
    <property type="match status" value="1"/>
</dbReference>
<evidence type="ECO:0000313" key="4">
    <source>
        <dbReference type="EnsemblPlants" id="TuG1812G0200000951.01.T05"/>
    </source>
</evidence>
<dbReference type="GO" id="GO:0005634">
    <property type="term" value="C:nucleus"/>
    <property type="evidence" value="ECO:0007669"/>
    <property type="project" value="UniProtKB-SubCell"/>
</dbReference>
<dbReference type="AlphaFoldDB" id="A0A8R7TD21"/>
<dbReference type="PANTHER" id="PTHR31669:SF307">
    <property type="entry name" value="PROTEIN FAR1-RELATED SEQUENCE"/>
    <property type="match status" value="1"/>
</dbReference>
<proteinExistence type="inferred from homology"/>
<evidence type="ECO:0000313" key="5">
    <source>
        <dbReference type="Proteomes" id="UP000015106"/>
    </source>
</evidence>
<dbReference type="Gramene" id="TuG1812G0200000951.01.T05">
    <property type="protein sequence ID" value="TuG1812G0200000951.01.T05"/>
    <property type="gene ID" value="TuG1812G0200000951.01"/>
</dbReference>
<feature type="domain" description="MULE transposase" evidence="3">
    <location>
        <begin position="134"/>
        <end position="205"/>
    </location>
</feature>
<reference evidence="4" key="3">
    <citation type="submission" date="2022-06" db="UniProtKB">
        <authorList>
            <consortium name="EnsemblPlants"/>
        </authorList>
    </citation>
    <scope>IDENTIFICATION</scope>
</reference>
<organism evidence="4 5">
    <name type="scientific">Triticum urartu</name>
    <name type="common">Red wild einkorn</name>
    <name type="synonym">Crithodium urartu</name>
    <dbReference type="NCBI Taxonomy" id="4572"/>
    <lineage>
        <taxon>Eukaryota</taxon>
        <taxon>Viridiplantae</taxon>
        <taxon>Streptophyta</taxon>
        <taxon>Embryophyta</taxon>
        <taxon>Tracheophyta</taxon>
        <taxon>Spermatophyta</taxon>
        <taxon>Magnoliopsida</taxon>
        <taxon>Liliopsida</taxon>
        <taxon>Poales</taxon>
        <taxon>Poaceae</taxon>
        <taxon>BOP clade</taxon>
        <taxon>Pooideae</taxon>
        <taxon>Triticodae</taxon>
        <taxon>Triticeae</taxon>
        <taxon>Triticinae</taxon>
        <taxon>Triticum</taxon>
    </lineage>
</organism>
<dbReference type="Pfam" id="PF10551">
    <property type="entry name" value="MULE"/>
    <property type="match status" value="1"/>
</dbReference>
<sequence length="365" mass="42472">MRPMNSTTCILGRVDLVFAMQRAGECKRDKMHAVVRLLLLGMSPTNKCSLSNVSSVTMLFVAYLNAFWLVIFLQGKPKEANSKSTRCQCQAMIRLLQTDDEGWYINEFREQADDDVRKTMAIFSEMKAQDSEFTYNVQSVLYAGVLMRDETEDTFKWIFDEFVKMMAGKKPITILTDQARAMEKAIEEVYPESTHRWCKWHVLKKAKENLGAHYTKKSDFRAEFHKLVHEMLTIDEFEDGWAALLDKYSLKTNPYLVQIYETRQKWAKPYFAGKFCARQTSTGRSESANHMLKQYVPPSCSMNLFVKQYNKLQFDREQEEGFQEKCTRLSHAVLKVNTSLEVHASKIYTRKMFEIFGGIMYESGM</sequence>
<accession>A0A8R7TD21</accession>
<evidence type="ECO:0000259" key="3">
    <source>
        <dbReference type="Pfam" id="PF10551"/>
    </source>
</evidence>
<feature type="transmembrane region" description="Helical" evidence="2">
    <location>
        <begin position="53"/>
        <end position="73"/>
    </location>
</feature>
<protein>
    <recommendedName>
        <fullName evidence="1">Protein FAR1-RELATED SEQUENCE</fullName>
    </recommendedName>
</protein>
<evidence type="ECO:0000256" key="1">
    <source>
        <dbReference type="RuleBase" id="RU367018"/>
    </source>
</evidence>
<evidence type="ECO:0000256" key="2">
    <source>
        <dbReference type="SAM" id="Phobius"/>
    </source>
</evidence>
<keyword evidence="5" id="KW-1185">Reference proteome</keyword>